<dbReference type="InterPro" id="IPR051487">
    <property type="entry name" value="Ser/Thr_Proteases_Immune/Dev"/>
</dbReference>
<feature type="chain" id="PRO_5031543266" description="Peptidase S1 domain-containing protein" evidence="6">
    <location>
        <begin position="17"/>
        <end position="301"/>
    </location>
</feature>
<dbReference type="InterPro" id="IPR001254">
    <property type="entry name" value="Trypsin_dom"/>
</dbReference>
<dbReference type="SMART" id="SM00020">
    <property type="entry name" value="Tryp_SPc"/>
    <property type="match status" value="1"/>
</dbReference>
<dbReference type="GO" id="GO:0006508">
    <property type="term" value="P:proteolysis"/>
    <property type="evidence" value="ECO:0007669"/>
    <property type="project" value="UniProtKB-KW"/>
</dbReference>
<evidence type="ECO:0000256" key="4">
    <source>
        <dbReference type="ARBA" id="ARBA00023157"/>
    </source>
</evidence>
<sequence>MEFIFLVFTLILPCFALDPLDFQIGNFTLEDNDYRLTEIENDTDYIWDVGEAAGRIIGGTIATPNQFPYQAGILLRLPKKRAWCGGSIISVEYILTAAHCIDDALSATVILGAHNRENDNEEGRISIETTPEDFILHEYWSPKRLEADIALIHLKERITFSDQIQPILLPFSEYETQYFNNSLATVSGWGKHKSNCGKLPLHLRFYQSRIMHNSKCRRYYPQYVGLNHICLEPKEKRRSCDGDSGGPLVVNIEQGHPMLVGVTSFGKCCGGSYPTVFTRVTQYLNWITQYTYRGRDGSIPL</sequence>
<evidence type="ECO:0000256" key="1">
    <source>
        <dbReference type="ARBA" id="ARBA00022670"/>
    </source>
</evidence>
<keyword evidence="4" id="KW-1015">Disulfide bond</keyword>
<dbReference type="CDD" id="cd00190">
    <property type="entry name" value="Tryp_SPc"/>
    <property type="match status" value="1"/>
</dbReference>
<dbReference type="InterPro" id="IPR018114">
    <property type="entry name" value="TRYPSIN_HIS"/>
</dbReference>
<dbReference type="SUPFAM" id="SSF50494">
    <property type="entry name" value="Trypsin-like serine proteases"/>
    <property type="match status" value="1"/>
</dbReference>
<dbReference type="PROSITE" id="PS00134">
    <property type="entry name" value="TRYPSIN_HIS"/>
    <property type="match status" value="1"/>
</dbReference>
<dbReference type="InParanoid" id="A0A7R8UV41"/>
<dbReference type="AlphaFoldDB" id="A0A7R8UV41"/>
<proteinExistence type="inferred from homology"/>
<keyword evidence="2" id="KW-0378">Hydrolase</keyword>
<keyword evidence="6" id="KW-0732">Signal</keyword>
<evidence type="ECO:0000256" key="3">
    <source>
        <dbReference type="ARBA" id="ARBA00022825"/>
    </source>
</evidence>
<dbReference type="Pfam" id="PF00089">
    <property type="entry name" value="Trypsin"/>
    <property type="match status" value="1"/>
</dbReference>
<organism evidence="8 9">
    <name type="scientific">Hermetia illucens</name>
    <name type="common">Black soldier fly</name>
    <dbReference type="NCBI Taxonomy" id="343691"/>
    <lineage>
        <taxon>Eukaryota</taxon>
        <taxon>Metazoa</taxon>
        <taxon>Ecdysozoa</taxon>
        <taxon>Arthropoda</taxon>
        <taxon>Hexapoda</taxon>
        <taxon>Insecta</taxon>
        <taxon>Pterygota</taxon>
        <taxon>Neoptera</taxon>
        <taxon>Endopterygota</taxon>
        <taxon>Diptera</taxon>
        <taxon>Brachycera</taxon>
        <taxon>Stratiomyomorpha</taxon>
        <taxon>Stratiomyidae</taxon>
        <taxon>Hermetiinae</taxon>
        <taxon>Hermetia</taxon>
    </lineage>
</organism>
<dbReference type="EMBL" id="LR899012">
    <property type="protein sequence ID" value="CAD7087230.1"/>
    <property type="molecule type" value="Genomic_DNA"/>
</dbReference>
<evidence type="ECO:0000256" key="2">
    <source>
        <dbReference type="ARBA" id="ARBA00022801"/>
    </source>
</evidence>
<dbReference type="OrthoDB" id="5565075at2759"/>
<dbReference type="OMA" id="PIMTNAD"/>
<evidence type="ECO:0000256" key="5">
    <source>
        <dbReference type="ARBA" id="ARBA00024195"/>
    </source>
</evidence>
<evidence type="ECO:0000259" key="7">
    <source>
        <dbReference type="PROSITE" id="PS50240"/>
    </source>
</evidence>
<evidence type="ECO:0000313" key="9">
    <source>
        <dbReference type="Proteomes" id="UP000594454"/>
    </source>
</evidence>
<evidence type="ECO:0000313" key="8">
    <source>
        <dbReference type="EMBL" id="CAD7087230.1"/>
    </source>
</evidence>
<accession>A0A7R8UV41</accession>
<dbReference type="InterPro" id="IPR043504">
    <property type="entry name" value="Peptidase_S1_PA_chymotrypsin"/>
</dbReference>
<keyword evidence="3" id="KW-0720">Serine protease</keyword>
<dbReference type="InterPro" id="IPR001314">
    <property type="entry name" value="Peptidase_S1A"/>
</dbReference>
<comment type="similarity">
    <text evidence="5">Belongs to the peptidase S1 family. CLIP subfamily.</text>
</comment>
<dbReference type="PROSITE" id="PS50240">
    <property type="entry name" value="TRYPSIN_DOM"/>
    <property type="match status" value="1"/>
</dbReference>
<dbReference type="Gene3D" id="2.40.10.10">
    <property type="entry name" value="Trypsin-like serine proteases"/>
    <property type="match status" value="1"/>
</dbReference>
<evidence type="ECO:0000256" key="6">
    <source>
        <dbReference type="SAM" id="SignalP"/>
    </source>
</evidence>
<feature type="signal peptide" evidence="6">
    <location>
        <begin position="1"/>
        <end position="16"/>
    </location>
</feature>
<dbReference type="InterPro" id="IPR009003">
    <property type="entry name" value="Peptidase_S1_PA"/>
</dbReference>
<dbReference type="PRINTS" id="PR00722">
    <property type="entry name" value="CHYMOTRYPSIN"/>
</dbReference>
<gene>
    <name evidence="8" type="ORF">HERILL_LOCUS9950</name>
</gene>
<reference evidence="8 9" key="1">
    <citation type="submission" date="2020-11" db="EMBL/GenBank/DDBJ databases">
        <authorList>
            <person name="Wallbank WR R."/>
            <person name="Pardo Diaz C."/>
            <person name="Kozak K."/>
            <person name="Martin S."/>
            <person name="Jiggins C."/>
            <person name="Moest M."/>
            <person name="Warren A I."/>
            <person name="Generalovic N T."/>
            <person name="Byers J.R.P. K."/>
            <person name="Montejo-Kovacevich G."/>
            <person name="Yen C E."/>
        </authorList>
    </citation>
    <scope>NUCLEOTIDE SEQUENCE [LARGE SCALE GENOMIC DNA]</scope>
</reference>
<dbReference type="Proteomes" id="UP000594454">
    <property type="component" value="Chromosome 4"/>
</dbReference>
<name>A0A7R8UV41_HERIL</name>
<feature type="domain" description="Peptidase S1" evidence="7">
    <location>
        <begin position="56"/>
        <end position="292"/>
    </location>
</feature>
<protein>
    <recommendedName>
        <fullName evidence="7">Peptidase S1 domain-containing protein</fullName>
    </recommendedName>
</protein>
<keyword evidence="1" id="KW-0645">Protease</keyword>
<dbReference type="PANTHER" id="PTHR24256">
    <property type="entry name" value="TRYPTASE-RELATED"/>
    <property type="match status" value="1"/>
</dbReference>
<keyword evidence="9" id="KW-1185">Reference proteome</keyword>
<dbReference type="FunFam" id="2.40.10.10:FF:000034">
    <property type="entry name" value="Eupolytin"/>
    <property type="match status" value="1"/>
</dbReference>
<dbReference type="GO" id="GO:0004252">
    <property type="term" value="F:serine-type endopeptidase activity"/>
    <property type="evidence" value="ECO:0007669"/>
    <property type="project" value="InterPro"/>
</dbReference>